<dbReference type="AlphaFoldDB" id="A0A674GZX7"/>
<name>A0A674GZX7_TAEGU</name>
<evidence type="ECO:0000256" key="1">
    <source>
        <dbReference type="SAM" id="MobiDB-lite"/>
    </source>
</evidence>
<dbReference type="Ensembl" id="ENSTGUT00000039435.1">
    <property type="protein sequence ID" value="ENSTGUP00000027937.1"/>
    <property type="gene ID" value="ENSTGUG00000021564.1"/>
</dbReference>
<dbReference type="InParanoid" id="A0A674GZX7"/>
<keyword evidence="3" id="KW-1185">Reference proteome</keyword>
<reference evidence="2" key="2">
    <citation type="submission" date="2025-08" db="UniProtKB">
        <authorList>
            <consortium name="Ensembl"/>
        </authorList>
    </citation>
    <scope>IDENTIFICATION</scope>
</reference>
<reference evidence="2 3" key="1">
    <citation type="journal article" date="2010" name="Nature">
        <title>The genome of a songbird.</title>
        <authorList>
            <person name="Warren W.C."/>
            <person name="Clayton D.F."/>
            <person name="Ellegren H."/>
            <person name="Arnold A.P."/>
            <person name="Hillier L.W."/>
            <person name="Kunstner A."/>
            <person name="Searle S."/>
            <person name="White S."/>
            <person name="Vilella A.J."/>
            <person name="Fairley S."/>
            <person name="Heger A."/>
            <person name="Kong L."/>
            <person name="Ponting C.P."/>
            <person name="Jarvis E.D."/>
            <person name="Mello C.V."/>
            <person name="Minx P."/>
            <person name="Lovell P."/>
            <person name="Velho T.A."/>
            <person name="Ferris M."/>
            <person name="Balakrishnan C.N."/>
            <person name="Sinha S."/>
            <person name="Blatti C."/>
            <person name="London S.E."/>
            <person name="Li Y."/>
            <person name="Lin Y.C."/>
            <person name="George J."/>
            <person name="Sweedler J."/>
            <person name="Southey B."/>
            <person name="Gunaratne P."/>
            <person name="Watson M."/>
            <person name="Nam K."/>
            <person name="Backstrom N."/>
            <person name="Smeds L."/>
            <person name="Nabholz B."/>
            <person name="Itoh Y."/>
            <person name="Whitney O."/>
            <person name="Pfenning A.R."/>
            <person name="Howard J."/>
            <person name="Volker M."/>
            <person name="Skinner B.M."/>
            <person name="Griffin D.K."/>
            <person name="Ye L."/>
            <person name="McLaren W.M."/>
            <person name="Flicek P."/>
            <person name="Quesada V."/>
            <person name="Velasco G."/>
            <person name="Lopez-Otin C."/>
            <person name="Puente X.S."/>
            <person name="Olender T."/>
            <person name="Lancet D."/>
            <person name="Smit A.F."/>
            <person name="Hubley R."/>
            <person name="Konkel M.K."/>
            <person name="Walker J.A."/>
            <person name="Batzer M.A."/>
            <person name="Gu W."/>
            <person name="Pollock D.D."/>
            <person name="Chen L."/>
            <person name="Cheng Z."/>
            <person name="Eichler E.E."/>
            <person name="Stapley J."/>
            <person name="Slate J."/>
            <person name="Ekblom R."/>
            <person name="Birkhead T."/>
            <person name="Burke T."/>
            <person name="Burt D."/>
            <person name="Scharff C."/>
            <person name="Adam I."/>
            <person name="Richard H."/>
            <person name="Sultan M."/>
            <person name="Soldatov A."/>
            <person name="Lehrach H."/>
            <person name="Edwards S.V."/>
            <person name="Yang S.P."/>
            <person name="Li X."/>
            <person name="Graves T."/>
            <person name="Fulton L."/>
            <person name="Nelson J."/>
            <person name="Chinwalla A."/>
            <person name="Hou S."/>
            <person name="Mardis E.R."/>
            <person name="Wilson R.K."/>
        </authorList>
    </citation>
    <scope>NUCLEOTIDE SEQUENCE [LARGE SCALE GENOMIC DNA]</scope>
</reference>
<feature type="region of interest" description="Disordered" evidence="1">
    <location>
        <begin position="18"/>
        <end position="82"/>
    </location>
</feature>
<evidence type="ECO:0000313" key="3">
    <source>
        <dbReference type="Proteomes" id="UP000007754"/>
    </source>
</evidence>
<protein>
    <submittedName>
        <fullName evidence="2">Uncharacterized protein</fullName>
    </submittedName>
</protein>
<evidence type="ECO:0000313" key="2">
    <source>
        <dbReference type="Ensembl" id="ENSTGUP00000027937.1"/>
    </source>
</evidence>
<sequence length="117" mass="12203">SKIPAGSCSRWLSGGVRGGCGAAGQARPTGAPRAAAVRALGKRRWRDPQKPRRKGHRAGVTSSRRSPQRGASPAQGAYSAQSSMLGVSRSIPKFGWGMPALQPLGRGLLDPMSSELL</sequence>
<dbReference type="Proteomes" id="UP000007754">
    <property type="component" value="Chromosome 23"/>
</dbReference>
<proteinExistence type="predicted"/>
<organism evidence="2 3">
    <name type="scientific">Taeniopygia guttata</name>
    <name type="common">Zebra finch</name>
    <name type="synonym">Poephila guttata</name>
    <dbReference type="NCBI Taxonomy" id="59729"/>
    <lineage>
        <taxon>Eukaryota</taxon>
        <taxon>Metazoa</taxon>
        <taxon>Chordata</taxon>
        <taxon>Craniata</taxon>
        <taxon>Vertebrata</taxon>
        <taxon>Euteleostomi</taxon>
        <taxon>Archelosauria</taxon>
        <taxon>Archosauria</taxon>
        <taxon>Dinosauria</taxon>
        <taxon>Saurischia</taxon>
        <taxon>Theropoda</taxon>
        <taxon>Coelurosauria</taxon>
        <taxon>Aves</taxon>
        <taxon>Neognathae</taxon>
        <taxon>Neoaves</taxon>
        <taxon>Telluraves</taxon>
        <taxon>Australaves</taxon>
        <taxon>Passeriformes</taxon>
        <taxon>Passeroidea</taxon>
        <taxon>Estrildidae</taxon>
        <taxon>Estrildinae</taxon>
        <taxon>Taeniopygia</taxon>
    </lineage>
</organism>
<feature type="compositionally biased region" description="Basic residues" evidence="1">
    <location>
        <begin position="40"/>
        <end position="57"/>
    </location>
</feature>
<accession>A0A674GZX7</accession>
<reference evidence="2" key="3">
    <citation type="submission" date="2025-09" db="UniProtKB">
        <authorList>
            <consortium name="Ensembl"/>
        </authorList>
    </citation>
    <scope>IDENTIFICATION</scope>
</reference>